<reference evidence="1" key="2">
    <citation type="submission" date="2021-09" db="EMBL/GenBank/DDBJ databases">
        <authorList>
            <person name="Jia N."/>
            <person name="Wang J."/>
            <person name="Shi W."/>
            <person name="Du L."/>
            <person name="Sun Y."/>
            <person name="Zhan W."/>
            <person name="Jiang J."/>
            <person name="Wang Q."/>
            <person name="Zhang B."/>
            <person name="Ji P."/>
            <person name="Sakyi L.B."/>
            <person name="Cui X."/>
            <person name="Yuan T."/>
            <person name="Jiang B."/>
            <person name="Yang W."/>
            <person name="Lam T.T.-Y."/>
            <person name="Chang Q."/>
            <person name="Ding S."/>
            <person name="Wang X."/>
            <person name="Zhu J."/>
            <person name="Ruan X."/>
            <person name="Zhao L."/>
            <person name="Wei J."/>
            <person name="Que T."/>
            <person name="Du C."/>
            <person name="Cheng J."/>
            <person name="Dai P."/>
            <person name="Han X."/>
            <person name="Huang E."/>
            <person name="Gao Y."/>
            <person name="Liu J."/>
            <person name="Shao H."/>
            <person name="Ye R."/>
            <person name="Li L."/>
            <person name="Wei W."/>
            <person name="Wang X."/>
            <person name="Wang C."/>
            <person name="Huo Q."/>
            <person name="Li W."/>
            <person name="Guo W."/>
            <person name="Chen H."/>
            <person name="Chen S."/>
            <person name="Zhou L."/>
            <person name="Zhou L."/>
            <person name="Ni X."/>
            <person name="Tian J."/>
            <person name="Zhou Y."/>
            <person name="Sheng Y."/>
            <person name="Liu T."/>
            <person name="Pan Y."/>
            <person name="Xia L."/>
            <person name="Li J."/>
            <person name="Zhao F."/>
            <person name="Cao W."/>
        </authorList>
    </citation>
    <scope>NUCLEOTIDE SEQUENCE</scope>
    <source>
        <strain evidence="1">Rmic-2018</strain>
        <tissue evidence="1">Larvae</tissue>
    </source>
</reference>
<dbReference type="AlphaFoldDB" id="A0A9J6CZ11"/>
<name>A0A9J6CZ11_RHIMP</name>
<comment type="caution">
    <text evidence="1">The sequence shown here is derived from an EMBL/GenBank/DDBJ whole genome shotgun (WGS) entry which is preliminary data.</text>
</comment>
<reference evidence="1" key="1">
    <citation type="journal article" date="2020" name="Cell">
        <title>Large-Scale Comparative Analyses of Tick Genomes Elucidate Their Genetic Diversity and Vector Capacities.</title>
        <authorList>
            <consortium name="Tick Genome and Microbiome Consortium (TIGMIC)"/>
            <person name="Jia N."/>
            <person name="Wang J."/>
            <person name="Shi W."/>
            <person name="Du L."/>
            <person name="Sun Y."/>
            <person name="Zhan W."/>
            <person name="Jiang J.F."/>
            <person name="Wang Q."/>
            <person name="Zhang B."/>
            <person name="Ji P."/>
            <person name="Bell-Sakyi L."/>
            <person name="Cui X.M."/>
            <person name="Yuan T.T."/>
            <person name="Jiang B.G."/>
            <person name="Yang W.F."/>
            <person name="Lam T.T."/>
            <person name="Chang Q.C."/>
            <person name="Ding S.J."/>
            <person name="Wang X.J."/>
            <person name="Zhu J.G."/>
            <person name="Ruan X.D."/>
            <person name="Zhao L."/>
            <person name="Wei J.T."/>
            <person name="Ye R.Z."/>
            <person name="Que T.C."/>
            <person name="Du C.H."/>
            <person name="Zhou Y.H."/>
            <person name="Cheng J.X."/>
            <person name="Dai P.F."/>
            <person name="Guo W.B."/>
            <person name="Han X.H."/>
            <person name="Huang E.J."/>
            <person name="Li L.F."/>
            <person name="Wei W."/>
            <person name="Gao Y.C."/>
            <person name="Liu J.Z."/>
            <person name="Shao H.Z."/>
            <person name="Wang X."/>
            <person name="Wang C.C."/>
            <person name="Yang T.C."/>
            <person name="Huo Q.B."/>
            <person name="Li W."/>
            <person name="Chen H.Y."/>
            <person name="Chen S.E."/>
            <person name="Zhou L.G."/>
            <person name="Ni X.B."/>
            <person name="Tian J.H."/>
            <person name="Sheng Y."/>
            <person name="Liu T."/>
            <person name="Pan Y.S."/>
            <person name="Xia L.Y."/>
            <person name="Li J."/>
            <person name="Zhao F."/>
            <person name="Cao W.C."/>
        </authorList>
    </citation>
    <scope>NUCLEOTIDE SEQUENCE</scope>
    <source>
        <strain evidence="1">Rmic-2018</strain>
    </source>
</reference>
<keyword evidence="2" id="KW-1185">Reference proteome</keyword>
<gene>
    <name evidence="1" type="ORF">HPB51_027884</name>
</gene>
<dbReference type="EMBL" id="JABSTU010004485">
    <property type="protein sequence ID" value="KAH7958133.1"/>
    <property type="molecule type" value="Genomic_DNA"/>
</dbReference>
<sequence length="136" mass="15770">MERFLNGRQKADEELRSFASRLRMLGTATQGSSDSQYPVRASLRHEILAEQLLSQFLLGLRDSFSRFVFARDPKTFDEAMAIAVKEEKNEKVSWSHTLPVRYAEENTDIPEMHSRLDRLEKIVESLVVRKKVKQNS</sequence>
<protein>
    <submittedName>
        <fullName evidence="1">Uncharacterized protein</fullName>
    </submittedName>
</protein>
<organism evidence="1 2">
    <name type="scientific">Rhipicephalus microplus</name>
    <name type="common">Cattle tick</name>
    <name type="synonym">Boophilus microplus</name>
    <dbReference type="NCBI Taxonomy" id="6941"/>
    <lineage>
        <taxon>Eukaryota</taxon>
        <taxon>Metazoa</taxon>
        <taxon>Ecdysozoa</taxon>
        <taxon>Arthropoda</taxon>
        <taxon>Chelicerata</taxon>
        <taxon>Arachnida</taxon>
        <taxon>Acari</taxon>
        <taxon>Parasitiformes</taxon>
        <taxon>Ixodida</taxon>
        <taxon>Ixodoidea</taxon>
        <taxon>Ixodidae</taxon>
        <taxon>Rhipicephalinae</taxon>
        <taxon>Rhipicephalus</taxon>
        <taxon>Boophilus</taxon>
    </lineage>
</organism>
<evidence type="ECO:0000313" key="2">
    <source>
        <dbReference type="Proteomes" id="UP000821866"/>
    </source>
</evidence>
<accession>A0A9J6CZ11</accession>
<dbReference type="Proteomes" id="UP000821866">
    <property type="component" value="Unassembled WGS sequence"/>
</dbReference>
<evidence type="ECO:0000313" key="1">
    <source>
        <dbReference type="EMBL" id="KAH7958133.1"/>
    </source>
</evidence>
<proteinExistence type="predicted"/>